<reference evidence="2" key="1">
    <citation type="submission" date="2021-02" db="EMBL/GenBank/DDBJ databases">
        <authorList>
            <person name="Dougan E. K."/>
            <person name="Rhodes N."/>
            <person name="Thang M."/>
            <person name="Chan C."/>
        </authorList>
    </citation>
    <scope>NUCLEOTIDE SEQUENCE</scope>
</reference>
<dbReference type="EMBL" id="CAJNNW010033164">
    <property type="protein sequence ID" value="CAE8717463.1"/>
    <property type="molecule type" value="Genomic_DNA"/>
</dbReference>
<comment type="caution">
    <text evidence="2">The sequence shown here is derived from an EMBL/GenBank/DDBJ whole genome shotgun (WGS) entry which is preliminary data.</text>
</comment>
<feature type="region of interest" description="Disordered" evidence="1">
    <location>
        <begin position="327"/>
        <end position="372"/>
    </location>
</feature>
<evidence type="ECO:0000313" key="2">
    <source>
        <dbReference type="EMBL" id="CAE8717463.1"/>
    </source>
</evidence>
<dbReference type="Proteomes" id="UP000626109">
    <property type="component" value="Unassembled WGS sequence"/>
</dbReference>
<protein>
    <submittedName>
        <fullName evidence="2">Uncharacterized protein</fullName>
    </submittedName>
</protein>
<feature type="compositionally biased region" description="Low complexity" evidence="1">
    <location>
        <begin position="335"/>
        <end position="352"/>
    </location>
</feature>
<evidence type="ECO:0000256" key="1">
    <source>
        <dbReference type="SAM" id="MobiDB-lite"/>
    </source>
</evidence>
<proteinExistence type="predicted"/>
<evidence type="ECO:0000313" key="3">
    <source>
        <dbReference type="Proteomes" id="UP000626109"/>
    </source>
</evidence>
<feature type="non-terminal residue" evidence="2">
    <location>
        <position position="1818"/>
    </location>
</feature>
<feature type="region of interest" description="Disordered" evidence="1">
    <location>
        <begin position="611"/>
        <end position="632"/>
    </location>
</feature>
<accession>A0A813L5Y3</accession>
<gene>
    <name evidence="2" type="ORF">PGLA2088_LOCUS39549</name>
</gene>
<dbReference type="PANTHER" id="PTHR38899:SF1">
    <property type="entry name" value="PROTEIN KINASE"/>
    <property type="match status" value="1"/>
</dbReference>
<dbReference type="PANTHER" id="PTHR38899">
    <property type="entry name" value="DOMAIN OOKINETE PROTEIN, PUTATIVE-RELATED"/>
    <property type="match status" value="1"/>
</dbReference>
<name>A0A813L5Y3_POLGL</name>
<organism evidence="2 3">
    <name type="scientific">Polarella glacialis</name>
    <name type="common">Dinoflagellate</name>
    <dbReference type="NCBI Taxonomy" id="89957"/>
    <lineage>
        <taxon>Eukaryota</taxon>
        <taxon>Sar</taxon>
        <taxon>Alveolata</taxon>
        <taxon>Dinophyceae</taxon>
        <taxon>Suessiales</taxon>
        <taxon>Suessiaceae</taxon>
        <taxon>Polarella</taxon>
    </lineage>
</organism>
<sequence length="1818" mass="197819">RYGVFHAGVSRGVPESSHCAGADWAEVAVLQTSGFDTFAGFAFAVNYVPGQADDAEFLRLCAVVCGGAGPAPGGRVSVLRRLFFESYTLAASDMRSRIDGSQSDTPRKLAAPERAVRYRDQVRRLPGLTLRGELDVSHQLVDLCIAMHEEDVLRYVELSACAKREQELKGIKLDESLKILGNGTLRVDRGEPALLSNINTDLHMKYALQRRALAFDQARIVTFSVMEACSETLLQAYMSDPPAGYARASVEQLFRADRELFRFMQENTRDGIRMTLAGALPCDAEMTAASGNTSVCFLLLPLAAASGAGRPFAPAATSGFGAAAAKAPGVPGPVAPAGSGKRALRKQAAQTAKKAKGGGKGKPEGKSKKGASTMPVELAGMASRTAADKPICWSYNLACGCPHATPGEECRRGLHVCCSPGCKETHSLQEHAERPDERGERKRVRFSEDECAVPTACSTPPGPRNTGPVFKEFRRPILGDVRASLHRLGMQPGSEAVVASPFLSSAVGRPRPASLNPSRLALPAQKLEGVPCDRLYTLELCAGSAGLTAQLRRVGFVATAFDHSRNRHCARVPVVSLDLTLLRAQDLIFDLVKSGRVVYVHVAPPYGTATKARERPVPAAQQRSGAPSPRPLRSALHPGGLPSLTGLDKAKVDSANCLYEFCAELCRLCLVLDIAFSVENPASSYLWELLAFRVLLEDARVHSVIFHQCMHGGERDALRRWMTNMDSLKPLAFRCDGKHKHKPWGARFQDGKWCYATADEAAYPELLCKRVAEAVKAHALAAGAVQGAHLPASLCLVSDDVQLLSKQRAAASGKLPRGRLLPQVIPEFEVTITVQVEVLELSLFSEEGDAGAQSRPGGIVILGIFWSKLEFVDEARKLVHPFDGPTFAGDELLEAVFELLTFGPEAIASKRLNFMKWYKALACELQPREDAAHAALPSCKQKVCAGKRFLLLQQMASDAGYPDAGLAAAGLGGVKLTGTAQATGAFPAFSRPPVMTEREVMKAARWTRRATIGSCRSSGDAAADAALWRCTADECEKGWLSGPFSEDELTARLGPLWTASMRFPLDQGGKLRAIDNLSGSFVNAAFGAEERLDLGGVDQLAALVRAVVAGVCDDRSVVLTLSSGKTLRGTLRESLSIVQARDVCGRTLDLESAYLQLFTSPVSGWAGVIVVFCPETGLPSLFCLEALPFGATAAVYGFNRMARSIWFVGARMLNLLWTNFYDDFPHLDLVVSGAASRKCSVELFDLLGWAVSHSEKKDKAMAKSFTVLGVVFDFAHSCAGFFEVYNKPERIEAMCKVVQQHRDAKTLTPHDAASLRGRFQFAEAQLFSRMEALMLRPISERAHSHALSFLNEEIEVAFSWLCDVLCCAVPRRVVCVGAAPPLVVLTDGACEGACFENVTCGGVLLDPVDGAVEFFGFVVNPAILAEWTELGARQTIGQAELYPVLISLRSWHLRMRFRRVFFFIDNDSARQALIKSSSDSVHSRILRACADCLALSCSYPWFARVASSSNLGDDPSREWGVGGPRLHALQVACARGAAGSPMELGRLESELPTLFFDGVGPSRIRAADFAMPFKLVLSFFKPAPNTEKFQRPLRELQAVGEQLLRFAMKLGTVIIVTNAMDPWVETSCRNFLPQLLPLVSQLPVIYARSIYEAQGVDPLRSTARSSSPSSTRVPLPGLYAANGQNRLSSFNTKLAQQRCAEEMSPQKWKEVAFSLEINGFYSRYAHQSWKNVISIGDSIFERDAVRRVVVQRPDQKKKCRTKTLKLFDDPEIEELIAQVKVVQDVLNVMVQYDGDLDIEIDEDDLKLEGGCIVDKLRD</sequence>